<dbReference type="InterPro" id="IPR044855">
    <property type="entry name" value="CoA-Trfase_III_dom3_sf"/>
</dbReference>
<dbReference type="GO" id="GO:0016740">
    <property type="term" value="F:transferase activity"/>
    <property type="evidence" value="ECO:0007669"/>
    <property type="project" value="UniProtKB-KW"/>
</dbReference>
<name>A0A8J7M5Q5_9RHOB</name>
<dbReference type="PANTHER" id="PTHR48228:SF6">
    <property type="entry name" value="L-CARNITINE COA-TRANSFERASE"/>
    <property type="match status" value="1"/>
</dbReference>
<proteinExistence type="predicted"/>
<evidence type="ECO:0000313" key="2">
    <source>
        <dbReference type="EMBL" id="MBK0398190.1"/>
    </source>
</evidence>
<organism evidence="2 3">
    <name type="scientific">Thermohalobaculum xanthum</name>
    <dbReference type="NCBI Taxonomy" id="2753746"/>
    <lineage>
        <taxon>Bacteria</taxon>
        <taxon>Pseudomonadati</taxon>
        <taxon>Pseudomonadota</taxon>
        <taxon>Alphaproteobacteria</taxon>
        <taxon>Rhodobacterales</taxon>
        <taxon>Paracoccaceae</taxon>
        <taxon>Thermohalobaculum</taxon>
    </lineage>
</organism>
<dbReference type="Pfam" id="PF02515">
    <property type="entry name" value="CoA_transf_3"/>
    <property type="match status" value="1"/>
</dbReference>
<dbReference type="InterPro" id="IPR003673">
    <property type="entry name" value="CoA-Trfase_fam_III"/>
</dbReference>
<comment type="caution">
    <text evidence="2">The sequence shown here is derived from an EMBL/GenBank/DDBJ whole genome shotgun (WGS) entry which is preliminary data.</text>
</comment>
<dbReference type="SUPFAM" id="SSF89796">
    <property type="entry name" value="CoA-transferase family III (CaiB/BaiF)"/>
    <property type="match status" value="1"/>
</dbReference>
<gene>
    <name evidence="2" type="ORF">H0I76_03230</name>
</gene>
<evidence type="ECO:0000256" key="1">
    <source>
        <dbReference type="ARBA" id="ARBA00022679"/>
    </source>
</evidence>
<reference evidence="2" key="1">
    <citation type="submission" date="2020-12" db="EMBL/GenBank/DDBJ databases">
        <title>Bacterial taxonomy.</title>
        <authorList>
            <person name="Pan X."/>
        </authorList>
    </citation>
    <scope>NUCLEOTIDE SEQUENCE</scope>
    <source>
        <strain evidence="2">M0105</strain>
    </source>
</reference>
<dbReference type="InterPro" id="IPR050509">
    <property type="entry name" value="CoA-transferase_III"/>
</dbReference>
<dbReference type="Gene3D" id="3.30.1540.10">
    <property type="entry name" value="formyl-coa transferase, domain 3"/>
    <property type="match status" value="1"/>
</dbReference>
<sequence length="361" mass="37643">MPVPQPLAGCRVVELSQFIAGPTAAQLLADFGAEVIKIEPARGDGTRALVGTEFGSGYFRCFNTSKASQVLDIGAEGGRAELDRLLGSADALVCNIAPATLARLGLDAEALRRNFPDLVVTLVSGFGQQDGRTCMDTIAQCESGFAALNGAEDGTPRVSTSWPVDFFSGLFAGISTAMALADRKRAGGVTVDVSMMEVAAAVMLGPAAIIASEGGRLEAPAGNRDRAAAPSNVYACADGHCYIYAGLDPFWAKLRPVVGGEEAGYSERLARAAEFDAQVEAWTSARPRDEVLAEMARLGIPAGAVRAPAEAIEAIRALRPDAVTTRLPSGEHVPAFPALFSGERLPRRPAPDLGAAKSNRS</sequence>
<accession>A0A8J7M5Q5</accession>
<evidence type="ECO:0000313" key="3">
    <source>
        <dbReference type="Proteomes" id="UP000655420"/>
    </source>
</evidence>
<dbReference type="InterPro" id="IPR023606">
    <property type="entry name" value="CoA-Trfase_III_dom_1_sf"/>
</dbReference>
<keyword evidence="3" id="KW-1185">Reference proteome</keyword>
<dbReference type="PANTHER" id="PTHR48228">
    <property type="entry name" value="SUCCINYL-COA--D-CITRAMALATE COA-TRANSFERASE"/>
    <property type="match status" value="1"/>
</dbReference>
<dbReference type="Proteomes" id="UP000655420">
    <property type="component" value="Unassembled WGS sequence"/>
</dbReference>
<protein>
    <submittedName>
        <fullName evidence="2">CoA transferase</fullName>
    </submittedName>
</protein>
<dbReference type="AlphaFoldDB" id="A0A8J7M5Q5"/>
<keyword evidence="1 2" id="KW-0808">Transferase</keyword>
<dbReference type="Gene3D" id="3.40.50.10540">
    <property type="entry name" value="Crotonobetainyl-coa:carnitine coa-transferase, domain 1"/>
    <property type="match status" value="1"/>
</dbReference>
<dbReference type="RefSeq" id="WP_200606976.1">
    <property type="nucleotide sequence ID" value="NZ_JAEHHL010000001.1"/>
</dbReference>
<dbReference type="EMBL" id="JAEHHL010000001">
    <property type="protein sequence ID" value="MBK0398190.1"/>
    <property type="molecule type" value="Genomic_DNA"/>
</dbReference>